<dbReference type="Proteomes" id="UP000531216">
    <property type="component" value="Unassembled WGS sequence"/>
</dbReference>
<feature type="domain" description="HTH lysR-type" evidence="5">
    <location>
        <begin position="6"/>
        <end position="63"/>
    </location>
</feature>
<dbReference type="AlphaFoldDB" id="A0A7W6BZY5"/>
<dbReference type="SUPFAM" id="SSF53850">
    <property type="entry name" value="Periplasmic binding protein-like II"/>
    <property type="match status" value="1"/>
</dbReference>
<evidence type="ECO:0000313" key="7">
    <source>
        <dbReference type="Proteomes" id="UP000531216"/>
    </source>
</evidence>
<keyword evidence="2" id="KW-0805">Transcription regulation</keyword>
<dbReference type="EMBL" id="JACIDO010000003">
    <property type="protein sequence ID" value="MBB3935862.1"/>
    <property type="molecule type" value="Genomic_DNA"/>
</dbReference>
<evidence type="ECO:0000256" key="3">
    <source>
        <dbReference type="ARBA" id="ARBA00023125"/>
    </source>
</evidence>
<gene>
    <name evidence="6" type="ORF">GGR05_002006</name>
</gene>
<dbReference type="InterPro" id="IPR000847">
    <property type="entry name" value="LysR_HTH_N"/>
</dbReference>
<dbReference type="GO" id="GO:0003700">
    <property type="term" value="F:DNA-binding transcription factor activity"/>
    <property type="evidence" value="ECO:0007669"/>
    <property type="project" value="InterPro"/>
</dbReference>
<dbReference type="InterPro" id="IPR005119">
    <property type="entry name" value="LysR_subst-bd"/>
</dbReference>
<dbReference type="GO" id="GO:0006351">
    <property type="term" value="P:DNA-templated transcription"/>
    <property type="evidence" value="ECO:0007669"/>
    <property type="project" value="TreeGrafter"/>
</dbReference>
<dbReference type="Gene3D" id="1.10.10.10">
    <property type="entry name" value="Winged helix-like DNA-binding domain superfamily/Winged helix DNA-binding domain"/>
    <property type="match status" value="1"/>
</dbReference>
<dbReference type="CDD" id="cd08432">
    <property type="entry name" value="PBP2_GcdR_TrpI_HvrB_AmpR_like"/>
    <property type="match status" value="1"/>
</dbReference>
<dbReference type="GO" id="GO:0043565">
    <property type="term" value="F:sequence-specific DNA binding"/>
    <property type="evidence" value="ECO:0007669"/>
    <property type="project" value="TreeGrafter"/>
</dbReference>
<dbReference type="PROSITE" id="PS50931">
    <property type="entry name" value="HTH_LYSR"/>
    <property type="match status" value="1"/>
</dbReference>
<comment type="caution">
    <text evidence="6">The sequence shown here is derived from an EMBL/GenBank/DDBJ whole genome shotgun (WGS) entry which is preliminary data.</text>
</comment>
<keyword evidence="3" id="KW-0238">DNA-binding</keyword>
<protein>
    <submittedName>
        <fullName evidence="6">LysR family glycine cleavage system transcriptional activator</fullName>
    </submittedName>
</protein>
<organism evidence="6 7">
    <name type="scientific">Aureimonas phyllosphaerae</name>
    <dbReference type="NCBI Taxonomy" id="1166078"/>
    <lineage>
        <taxon>Bacteria</taxon>
        <taxon>Pseudomonadati</taxon>
        <taxon>Pseudomonadota</taxon>
        <taxon>Alphaproteobacteria</taxon>
        <taxon>Hyphomicrobiales</taxon>
        <taxon>Aurantimonadaceae</taxon>
        <taxon>Aureimonas</taxon>
    </lineage>
</organism>
<sequence>MARSLPPLSALRAFEAAARHLSFTRAAEELGMTQAAISYQIKLLEERVGAPLFLRGRRQVSLTADGARFSAECTASFERLSAAYADLCGSSAGVLSISSVPTFASYWLARNLGSFQLEHPETAVQLTSTRRITDFEREPVDLAIRAGAGQWTGLTAHLLVAVDYTPMLSPLLAEKLGGMPVTASDLLRFPLVNTTHEWWDLWFSMMSVSQAGCDRRTGPTLGSQDLEAMAAIAGQGVSLLTPFFYRDEVAAGRLVQPFAPLYPIGRGYYFVYPTARRNVPKIRAFRNWILPHFSASSLAKA</sequence>
<name>A0A7W6BZY5_9HYPH</name>
<dbReference type="InterPro" id="IPR058163">
    <property type="entry name" value="LysR-type_TF_proteobact-type"/>
</dbReference>
<accession>A0A7W6BZY5</accession>
<dbReference type="Pfam" id="PF03466">
    <property type="entry name" value="LysR_substrate"/>
    <property type="match status" value="1"/>
</dbReference>
<evidence type="ECO:0000256" key="4">
    <source>
        <dbReference type="ARBA" id="ARBA00023163"/>
    </source>
</evidence>
<proteinExistence type="inferred from homology"/>
<dbReference type="Gene3D" id="3.40.190.10">
    <property type="entry name" value="Periplasmic binding protein-like II"/>
    <property type="match status" value="2"/>
</dbReference>
<comment type="similarity">
    <text evidence="1">Belongs to the LysR transcriptional regulatory family.</text>
</comment>
<dbReference type="RefSeq" id="WP_090961179.1">
    <property type="nucleotide sequence ID" value="NZ_FOOA01000003.1"/>
</dbReference>
<dbReference type="InterPro" id="IPR036390">
    <property type="entry name" value="WH_DNA-bd_sf"/>
</dbReference>
<evidence type="ECO:0000259" key="5">
    <source>
        <dbReference type="PROSITE" id="PS50931"/>
    </source>
</evidence>
<dbReference type="PRINTS" id="PR00039">
    <property type="entry name" value="HTHLYSR"/>
</dbReference>
<dbReference type="PANTHER" id="PTHR30537">
    <property type="entry name" value="HTH-TYPE TRANSCRIPTIONAL REGULATOR"/>
    <property type="match status" value="1"/>
</dbReference>
<dbReference type="PANTHER" id="PTHR30537:SF26">
    <property type="entry name" value="GLYCINE CLEAVAGE SYSTEM TRANSCRIPTIONAL ACTIVATOR"/>
    <property type="match status" value="1"/>
</dbReference>
<evidence type="ECO:0000313" key="6">
    <source>
        <dbReference type="EMBL" id="MBB3935862.1"/>
    </source>
</evidence>
<dbReference type="OrthoDB" id="7914859at2"/>
<dbReference type="InterPro" id="IPR036388">
    <property type="entry name" value="WH-like_DNA-bd_sf"/>
</dbReference>
<reference evidence="6 7" key="1">
    <citation type="submission" date="2020-08" db="EMBL/GenBank/DDBJ databases">
        <title>Genomic Encyclopedia of Type Strains, Phase IV (KMG-IV): sequencing the most valuable type-strain genomes for metagenomic binning, comparative biology and taxonomic classification.</title>
        <authorList>
            <person name="Goeker M."/>
        </authorList>
    </citation>
    <scope>NUCLEOTIDE SEQUENCE [LARGE SCALE GENOMIC DNA]</scope>
    <source>
        <strain evidence="6 7">DSM 25024</strain>
    </source>
</reference>
<evidence type="ECO:0000256" key="1">
    <source>
        <dbReference type="ARBA" id="ARBA00009437"/>
    </source>
</evidence>
<dbReference type="Pfam" id="PF00126">
    <property type="entry name" value="HTH_1"/>
    <property type="match status" value="1"/>
</dbReference>
<dbReference type="FunFam" id="1.10.10.10:FF:000038">
    <property type="entry name" value="Glycine cleavage system transcriptional activator"/>
    <property type="match status" value="1"/>
</dbReference>
<keyword evidence="4" id="KW-0804">Transcription</keyword>
<evidence type="ECO:0000256" key="2">
    <source>
        <dbReference type="ARBA" id="ARBA00023015"/>
    </source>
</evidence>
<keyword evidence="7" id="KW-1185">Reference proteome</keyword>
<dbReference type="SUPFAM" id="SSF46785">
    <property type="entry name" value="Winged helix' DNA-binding domain"/>
    <property type="match status" value="1"/>
</dbReference>